<evidence type="ECO:0000313" key="1">
    <source>
        <dbReference type="EMBL" id="KKK98610.1"/>
    </source>
</evidence>
<gene>
    <name evidence="1" type="ORF">LCGC14_2641050</name>
</gene>
<dbReference type="EMBL" id="LAZR01045550">
    <property type="protein sequence ID" value="KKK98610.1"/>
    <property type="molecule type" value="Genomic_DNA"/>
</dbReference>
<comment type="caution">
    <text evidence="1">The sequence shown here is derived from an EMBL/GenBank/DDBJ whole genome shotgun (WGS) entry which is preliminary data.</text>
</comment>
<dbReference type="AlphaFoldDB" id="A0A0F9AJW6"/>
<organism evidence="1">
    <name type="scientific">marine sediment metagenome</name>
    <dbReference type="NCBI Taxonomy" id="412755"/>
    <lineage>
        <taxon>unclassified sequences</taxon>
        <taxon>metagenomes</taxon>
        <taxon>ecological metagenomes</taxon>
    </lineage>
</organism>
<reference evidence="1" key="1">
    <citation type="journal article" date="2015" name="Nature">
        <title>Complex archaea that bridge the gap between prokaryotes and eukaryotes.</title>
        <authorList>
            <person name="Spang A."/>
            <person name="Saw J.H."/>
            <person name="Jorgensen S.L."/>
            <person name="Zaremba-Niedzwiedzka K."/>
            <person name="Martijn J."/>
            <person name="Lind A.E."/>
            <person name="van Eijk R."/>
            <person name="Schleper C."/>
            <person name="Guy L."/>
            <person name="Ettema T.J."/>
        </authorList>
    </citation>
    <scope>NUCLEOTIDE SEQUENCE</scope>
</reference>
<feature type="non-terminal residue" evidence="1">
    <location>
        <position position="53"/>
    </location>
</feature>
<name>A0A0F9AJW6_9ZZZZ</name>
<protein>
    <submittedName>
        <fullName evidence="1">Uncharacterized protein</fullName>
    </submittedName>
</protein>
<proteinExistence type="predicted"/>
<accession>A0A0F9AJW6</accession>
<sequence>MLFIQVIFQQSRQDVTICVRNARTNWVISHKNRELFFVDFMRKGEYISLKLGG</sequence>